<evidence type="ECO:0000256" key="1">
    <source>
        <dbReference type="SAM" id="MobiDB-lite"/>
    </source>
</evidence>
<dbReference type="SUPFAM" id="SSF51261">
    <property type="entry name" value="Duplicated hybrid motif"/>
    <property type="match status" value="1"/>
</dbReference>
<protein>
    <submittedName>
        <fullName evidence="4">Peptidoglycan DD-metalloendopeptidase family protein</fullName>
    </submittedName>
</protein>
<accession>A0ABW2EMS3</accession>
<evidence type="ECO:0000313" key="4">
    <source>
        <dbReference type="EMBL" id="MFC7062236.1"/>
    </source>
</evidence>
<dbReference type="InterPro" id="IPR050570">
    <property type="entry name" value="Cell_wall_metabolism_enzyme"/>
</dbReference>
<feature type="transmembrane region" description="Helical" evidence="2">
    <location>
        <begin position="21"/>
        <end position="42"/>
    </location>
</feature>
<dbReference type="PANTHER" id="PTHR21666:SF291">
    <property type="entry name" value="STAGE II SPORULATION PROTEIN Q"/>
    <property type="match status" value="1"/>
</dbReference>
<feature type="region of interest" description="Disordered" evidence="1">
    <location>
        <begin position="232"/>
        <end position="308"/>
    </location>
</feature>
<proteinExistence type="predicted"/>
<feature type="compositionally biased region" description="Acidic residues" evidence="1">
    <location>
        <begin position="267"/>
        <end position="299"/>
    </location>
</feature>
<evidence type="ECO:0000259" key="3">
    <source>
        <dbReference type="Pfam" id="PF01551"/>
    </source>
</evidence>
<dbReference type="Pfam" id="PF01551">
    <property type="entry name" value="Peptidase_M23"/>
    <property type="match status" value="1"/>
</dbReference>
<keyword evidence="2" id="KW-0472">Membrane</keyword>
<dbReference type="InterPro" id="IPR011055">
    <property type="entry name" value="Dup_hybrid_motif"/>
</dbReference>
<name>A0ABW2EMS3_9BACI</name>
<dbReference type="InterPro" id="IPR016047">
    <property type="entry name" value="M23ase_b-sheet_dom"/>
</dbReference>
<keyword evidence="2" id="KW-0812">Transmembrane</keyword>
<dbReference type="CDD" id="cd12797">
    <property type="entry name" value="M23_peptidase"/>
    <property type="match status" value="1"/>
</dbReference>
<gene>
    <name evidence="4" type="ORF">ACFQIC_10240</name>
</gene>
<dbReference type="Proteomes" id="UP001596410">
    <property type="component" value="Unassembled WGS sequence"/>
</dbReference>
<keyword evidence="5" id="KW-1185">Reference proteome</keyword>
<dbReference type="Gene3D" id="2.70.70.10">
    <property type="entry name" value="Glucose Permease (Domain IIA)"/>
    <property type="match status" value="1"/>
</dbReference>
<evidence type="ECO:0000313" key="5">
    <source>
        <dbReference type="Proteomes" id="UP001596410"/>
    </source>
</evidence>
<sequence length="308" mass="33741">MREEGKKSVTKLKFKRLMRKKWLYPALYLAVAAMVLVGVFWYQSSSNDVADQLNEENQNVEDEVFIGQDDEEAVPVTSQGENLEMPVANQDEATIVTKYFDYDATDEEQESALVLYNNKYYQSKGIDIAKGEGEEFAVTAALSGTVTEVKEDPLYGNVVELTHDDDVTTVYSSLAEVEIQSGDEIEQGDVIGQAGQNSFGQSNGVHAHFEVRKDGEPVNPENFFGQAVSSIESAATTEEEVSETTEPSDEPTLEEEPSESGIQPAPEQDEPAPEDEGEAESDESGETDDTDEPIIDEESSSSSSTTQS</sequence>
<feature type="compositionally biased region" description="Acidic residues" evidence="1">
    <location>
        <begin position="237"/>
        <end position="258"/>
    </location>
</feature>
<reference evidence="5" key="1">
    <citation type="journal article" date="2019" name="Int. J. Syst. Evol. Microbiol.">
        <title>The Global Catalogue of Microorganisms (GCM) 10K type strain sequencing project: providing services to taxonomists for standard genome sequencing and annotation.</title>
        <authorList>
            <consortium name="The Broad Institute Genomics Platform"/>
            <consortium name="The Broad Institute Genome Sequencing Center for Infectious Disease"/>
            <person name="Wu L."/>
            <person name="Ma J."/>
        </authorList>
    </citation>
    <scope>NUCLEOTIDE SEQUENCE [LARGE SCALE GENOMIC DNA]</scope>
    <source>
        <strain evidence="5">CGMCC 4.1621</strain>
    </source>
</reference>
<feature type="domain" description="M23ase beta-sheet core" evidence="3">
    <location>
        <begin position="123"/>
        <end position="220"/>
    </location>
</feature>
<comment type="caution">
    <text evidence="4">The sequence shown here is derived from an EMBL/GenBank/DDBJ whole genome shotgun (WGS) entry which is preliminary data.</text>
</comment>
<dbReference type="PANTHER" id="PTHR21666">
    <property type="entry name" value="PEPTIDASE-RELATED"/>
    <property type="match status" value="1"/>
</dbReference>
<dbReference type="EMBL" id="JBHSZV010000025">
    <property type="protein sequence ID" value="MFC7062236.1"/>
    <property type="molecule type" value="Genomic_DNA"/>
</dbReference>
<organism evidence="4 5">
    <name type="scientific">Halobacillus seohaensis</name>
    <dbReference type="NCBI Taxonomy" id="447421"/>
    <lineage>
        <taxon>Bacteria</taxon>
        <taxon>Bacillati</taxon>
        <taxon>Bacillota</taxon>
        <taxon>Bacilli</taxon>
        <taxon>Bacillales</taxon>
        <taxon>Bacillaceae</taxon>
        <taxon>Halobacillus</taxon>
    </lineage>
</organism>
<evidence type="ECO:0000256" key="2">
    <source>
        <dbReference type="SAM" id="Phobius"/>
    </source>
</evidence>
<keyword evidence="2" id="KW-1133">Transmembrane helix</keyword>